<gene>
    <name evidence="2" type="ORF">N864_00960</name>
</gene>
<dbReference type="Proteomes" id="UP000019494">
    <property type="component" value="Unassembled WGS sequence"/>
</dbReference>
<name>W9GS75_9MICO</name>
<protein>
    <recommendedName>
        <fullName evidence="4">DUF4245 domain-containing protein</fullName>
    </recommendedName>
</protein>
<keyword evidence="1" id="KW-0812">Transmembrane</keyword>
<proteinExistence type="predicted"/>
<accession>W9GS75</accession>
<dbReference type="AlphaFoldDB" id="W9GS75"/>
<sequence>MSSPQPRRSAYSMGSLPNMVRSMLVLGVIVAGLIAIVPRINHVERPAVDAAGKGAYVAQLTGWPVELPTGLGKDWVPTVATDSPLTDRVRTFTTVWSTPSGADIALKEATNVTSGWISRSANDGTRSGQVQIGSRTWERYVVQTRQEFSYVLKGSAKDDLTIAATTTGSEEELKTFLAALERVKPAT</sequence>
<reference evidence="3" key="1">
    <citation type="submission" date="2013-08" db="EMBL/GenBank/DDBJ databases">
        <title>Intrasporangium oryzae NRRL B-24470.</title>
        <authorList>
            <person name="Liu H."/>
            <person name="Wang G."/>
        </authorList>
    </citation>
    <scope>NUCLEOTIDE SEQUENCE [LARGE SCALE GENOMIC DNA]</scope>
    <source>
        <strain evidence="3">Q5-1</strain>
    </source>
</reference>
<evidence type="ECO:0000313" key="2">
    <source>
        <dbReference type="EMBL" id="EWT07668.1"/>
    </source>
</evidence>
<keyword evidence="1" id="KW-1133">Transmembrane helix</keyword>
<keyword evidence="1" id="KW-0472">Membrane</keyword>
<keyword evidence="3" id="KW-1185">Reference proteome</keyword>
<evidence type="ECO:0008006" key="4">
    <source>
        <dbReference type="Google" id="ProtNLM"/>
    </source>
</evidence>
<dbReference type="Pfam" id="PF14030">
    <property type="entry name" value="DUF4245"/>
    <property type="match status" value="1"/>
</dbReference>
<comment type="caution">
    <text evidence="2">The sequence shown here is derived from an EMBL/GenBank/DDBJ whole genome shotgun (WGS) entry which is preliminary data.</text>
</comment>
<dbReference type="RefSeq" id="WP_034712604.1">
    <property type="nucleotide sequence ID" value="NZ_AWQS01000006.1"/>
</dbReference>
<feature type="transmembrane region" description="Helical" evidence="1">
    <location>
        <begin position="20"/>
        <end position="37"/>
    </location>
</feature>
<evidence type="ECO:0000256" key="1">
    <source>
        <dbReference type="SAM" id="Phobius"/>
    </source>
</evidence>
<dbReference type="EMBL" id="AWQS01000006">
    <property type="protein sequence ID" value="EWT07668.1"/>
    <property type="molecule type" value="Genomic_DNA"/>
</dbReference>
<dbReference type="InterPro" id="IPR025339">
    <property type="entry name" value="DUF4245"/>
</dbReference>
<evidence type="ECO:0000313" key="3">
    <source>
        <dbReference type="Proteomes" id="UP000019494"/>
    </source>
</evidence>
<organism evidence="2 3">
    <name type="scientific">Intrasporangium chromatireducens Q5-1</name>
    <dbReference type="NCBI Taxonomy" id="584657"/>
    <lineage>
        <taxon>Bacteria</taxon>
        <taxon>Bacillati</taxon>
        <taxon>Actinomycetota</taxon>
        <taxon>Actinomycetes</taxon>
        <taxon>Micrococcales</taxon>
        <taxon>Intrasporangiaceae</taxon>
        <taxon>Intrasporangium</taxon>
    </lineage>
</organism>